<evidence type="ECO:0000313" key="1">
    <source>
        <dbReference type="EMBL" id="VAW91263.1"/>
    </source>
</evidence>
<dbReference type="Gene3D" id="3.40.50.150">
    <property type="entry name" value="Vaccinia Virus protein VP39"/>
    <property type="match status" value="1"/>
</dbReference>
<organism evidence="1">
    <name type="scientific">hydrothermal vent metagenome</name>
    <dbReference type="NCBI Taxonomy" id="652676"/>
    <lineage>
        <taxon>unclassified sequences</taxon>
        <taxon>metagenomes</taxon>
        <taxon>ecological metagenomes</taxon>
    </lineage>
</organism>
<dbReference type="InterPro" id="IPR029063">
    <property type="entry name" value="SAM-dependent_MTases_sf"/>
</dbReference>
<gene>
    <name evidence="1" type="ORF">MNBD_GAMMA22-2685</name>
</gene>
<proteinExistence type="predicted"/>
<name>A0A3B0ZT69_9ZZZZ</name>
<dbReference type="SUPFAM" id="SSF53335">
    <property type="entry name" value="S-adenosyl-L-methionine-dependent methyltransferases"/>
    <property type="match status" value="1"/>
</dbReference>
<accession>A0A3B0ZT69</accession>
<reference evidence="1" key="1">
    <citation type="submission" date="2018-06" db="EMBL/GenBank/DDBJ databases">
        <authorList>
            <person name="Zhirakovskaya E."/>
        </authorList>
    </citation>
    <scope>NUCLEOTIDE SEQUENCE</scope>
</reference>
<dbReference type="AlphaFoldDB" id="A0A3B0ZT69"/>
<dbReference type="EMBL" id="UOFS01000006">
    <property type="protein sequence ID" value="VAW91263.1"/>
    <property type="molecule type" value="Genomic_DNA"/>
</dbReference>
<protein>
    <submittedName>
        <fullName evidence="1">Uncharacterized protein</fullName>
    </submittedName>
</protein>
<sequence>MEYLELTRINGCEESLLLDNCRPFKIITEKLSIDSKKVILDLGPASNNNLDFFSKYYCKIFIEDFFASILNAEKDKKIDVEADEAEPDYDSMLYCDATKNEKIDIIFCWELLNYIPREFLRCFIKTLLKVSKKDTLFHAFIATQATMADTPLEYTIKTSLTMERTTTSAERIKAPRYNQLQLFKFMPELKVIKSILHRNGMQEYLLCVK</sequence>